<proteinExistence type="predicted"/>
<evidence type="ECO:0000313" key="3">
    <source>
        <dbReference type="Proteomes" id="UP001596997"/>
    </source>
</evidence>
<evidence type="ECO:0000313" key="2">
    <source>
        <dbReference type="EMBL" id="MFD0962720.1"/>
    </source>
</evidence>
<evidence type="ECO:0000256" key="1">
    <source>
        <dbReference type="SAM" id="Coils"/>
    </source>
</evidence>
<dbReference type="Proteomes" id="UP001596997">
    <property type="component" value="Unassembled WGS sequence"/>
</dbReference>
<name>A0ABW3HZP4_9FLAO</name>
<keyword evidence="3" id="KW-1185">Reference proteome</keyword>
<dbReference type="EMBL" id="JBHTJM010000002">
    <property type="protein sequence ID" value="MFD0962720.1"/>
    <property type="molecule type" value="Genomic_DNA"/>
</dbReference>
<sequence>MKKQIYLYLFLLTALILLFVIVNGKKEVTQYETKINKLEQTVETKSAKFKDTIDQLRIENIELGGFTLKEDAYSLEHLFKEGYDADKLEGLIQDQLIDLNSHPEGNPLIPYAGMHNDKMLINSVKMLNYKWVIADFSDGKHWGQVMLKCQYNEDKTISFTVLDSFLYPLDVL</sequence>
<gene>
    <name evidence="2" type="ORF">ACFQ1O_01730</name>
</gene>
<accession>A0ABW3HZP4</accession>
<keyword evidence="1" id="KW-0175">Coiled coil</keyword>
<comment type="caution">
    <text evidence="2">The sequence shown here is derived from an EMBL/GenBank/DDBJ whole genome shotgun (WGS) entry which is preliminary data.</text>
</comment>
<dbReference type="GO" id="GO:0016787">
    <property type="term" value="F:hydrolase activity"/>
    <property type="evidence" value="ECO:0007669"/>
    <property type="project" value="UniProtKB-KW"/>
</dbReference>
<reference evidence="3" key="1">
    <citation type="journal article" date="2019" name="Int. J. Syst. Evol. Microbiol.">
        <title>The Global Catalogue of Microorganisms (GCM) 10K type strain sequencing project: providing services to taxonomists for standard genome sequencing and annotation.</title>
        <authorList>
            <consortium name="The Broad Institute Genomics Platform"/>
            <consortium name="The Broad Institute Genome Sequencing Center for Infectious Disease"/>
            <person name="Wu L."/>
            <person name="Ma J."/>
        </authorList>
    </citation>
    <scope>NUCLEOTIDE SEQUENCE [LARGE SCALE GENOMIC DNA]</scope>
    <source>
        <strain evidence="3">CCUG 62114</strain>
    </source>
</reference>
<keyword evidence="2" id="KW-0378">Hydrolase</keyword>
<protein>
    <submittedName>
        <fullName evidence="2">Hydrolase</fullName>
    </submittedName>
</protein>
<dbReference type="RefSeq" id="WP_377712671.1">
    <property type="nucleotide sequence ID" value="NZ_JBHTJM010000002.1"/>
</dbReference>
<organism evidence="2 3">
    <name type="scientific">Pseudofulvibacter geojedonensis</name>
    <dbReference type="NCBI Taxonomy" id="1123758"/>
    <lineage>
        <taxon>Bacteria</taxon>
        <taxon>Pseudomonadati</taxon>
        <taxon>Bacteroidota</taxon>
        <taxon>Flavobacteriia</taxon>
        <taxon>Flavobacteriales</taxon>
        <taxon>Flavobacteriaceae</taxon>
        <taxon>Pseudofulvibacter</taxon>
    </lineage>
</organism>
<feature type="coiled-coil region" evidence="1">
    <location>
        <begin position="21"/>
        <end position="48"/>
    </location>
</feature>